<proteinExistence type="inferred from homology"/>
<comment type="similarity">
    <text evidence="2 8">Belongs to the cytochrome P450 family.</text>
</comment>
<dbReference type="AlphaFoldDB" id="A0A0D1ZR72"/>
<evidence type="ECO:0000256" key="2">
    <source>
        <dbReference type="ARBA" id="ARBA00010617"/>
    </source>
</evidence>
<evidence type="ECO:0000313" key="11">
    <source>
        <dbReference type="Proteomes" id="UP000054466"/>
    </source>
</evidence>
<evidence type="ECO:0008006" key="12">
    <source>
        <dbReference type="Google" id="ProtNLM"/>
    </source>
</evidence>
<dbReference type="InterPro" id="IPR036396">
    <property type="entry name" value="Cyt_P450_sf"/>
</dbReference>
<keyword evidence="6 8" id="KW-0503">Monooxygenase</keyword>
<evidence type="ECO:0000256" key="6">
    <source>
        <dbReference type="ARBA" id="ARBA00023033"/>
    </source>
</evidence>
<feature type="transmembrane region" description="Helical" evidence="9">
    <location>
        <begin position="27"/>
        <end position="47"/>
    </location>
</feature>
<dbReference type="GO" id="GO:0020037">
    <property type="term" value="F:heme binding"/>
    <property type="evidence" value="ECO:0007669"/>
    <property type="project" value="InterPro"/>
</dbReference>
<dbReference type="InterPro" id="IPR002401">
    <property type="entry name" value="Cyt_P450_E_grp-I"/>
</dbReference>
<dbReference type="GO" id="GO:0016705">
    <property type="term" value="F:oxidoreductase activity, acting on paired donors, with incorporation or reduction of molecular oxygen"/>
    <property type="evidence" value="ECO:0007669"/>
    <property type="project" value="InterPro"/>
</dbReference>
<evidence type="ECO:0000256" key="1">
    <source>
        <dbReference type="ARBA" id="ARBA00001971"/>
    </source>
</evidence>
<dbReference type="SUPFAM" id="SSF48264">
    <property type="entry name" value="Cytochrome P450"/>
    <property type="match status" value="1"/>
</dbReference>
<keyword evidence="4 8" id="KW-0560">Oxidoreductase</keyword>
<dbReference type="InterPro" id="IPR017972">
    <property type="entry name" value="Cyt_P450_CS"/>
</dbReference>
<dbReference type="RefSeq" id="XP_016250712.1">
    <property type="nucleotide sequence ID" value="XM_016393193.1"/>
</dbReference>
<dbReference type="OrthoDB" id="2789670at2759"/>
<dbReference type="InterPro" id="IPR050364">
    <property type="entry name" value="Cytochrome_P450_fung"/>
</dbReference>
<keyword evidence="9" id="KW-0472">Membrane</keyword>
<keyword evidence="5 7" id="KW-0408">Iron</keyword>
<dbReference type="PANTHER" id="PTHR46300:SF2">
    <property type="entry name" value="CYTOCHROME P450 MONOOXYGENASE ALNH-RELATED"/>
    <property type="match status" value="1"/>
</dbReference>
<dbReference type="GeneID" id="27345432"/>
<keyword evidence="11" id="KW-1185">Reference proteome</keyword>
<evidence type="ECO:0000256" key="5">
    <source>
        <dbReference type="ARBA" id="ARBA00023004"/>
    </source>
</evidence>
<name>A0A0D1ZR72_9EURO</name>
<dbReference type="VEuPathDB" id="FungiDB:PV07_06238"/>
<evidence type="ECO:0000256" key="7">
    <source>
        <dbReference type="PIRSR" id="PIRSR602401-1"/>
    </source>
</evidence>
<dbReference type="GO" id="GO:0004497">
    <property type="term" value="F:monooxygenase activity"/>
    <property type="evidence" value="ECO:0007669"/>
    <property type="project" value="UniProtKB-KW"/>
</dbReference>
<reference evidence="10 11" key="1">
    <citation type="submission" date="2015-01" db="EMBL/GenBank/DDBJ databases">
        <title>The Genome Sequence of Cladophialophora immunda CBS83496.</title>
        <authorList>
            <consortium name="The Broad Institute Genomics Platform"/>
            <person name="Cuomo C."/>
            <person name="de Hoog S."/>
            <person name="Gorbushina A."/>
            <person name="Stielow B."/>
            <person name="Teixiera M."/>
            <person name="Abouelleil A."/>
            <person name="Chapman S.B."/>
            <person name="Priest M."/>
            <person name="Young S.K."/>
            <person name="Wortman J."/>
            <person name="Nusbaum C."/>
            <person name="Birren B."/>
        </authorList>
    </citation>
    <scope>NUCLEOTIDE SEQUENCE [LARGE SCALE GENOMIC DNA]</scope>
    <source>
        <strain evidence="10 11">CBS 83496</strain>
    </source>
</reference>
<evidence type="ECO:0000256" key="8">
    <source>
        <dbReference type="RuleBase" id="RU000461"/>
    </source>
</evidence>
<dbReference type="GO" id="GO:0005506">
    <property type="term" value="F:iron ion binding"/>
    <property type="evidence" value="ECO:0007669"/>
    <property type="project" value="InterPro"/>
</dbReference>
<comment type="cofactor">
    <cofactor evidence="1 7">
        <name>heme</name>
        <dbReference type="ChEBI" id="CHEBI:30413"/>
    </cofactor>
</comment>
<keyword evidence="9" id="KW-0812">Transmembrane</keyword>
<keyword evidence="9" id="KW-1133">Transmembrane helix</keyword>
<evidence type="ECO:0000256" key="4">
    <source>
        <dbReference type="ARBA" id="ARBA00023002"/>
    </source>
</evidence>
<evidence type="ECO:0000256" key="9">
    <source>
        <dbReference type="SAM" id="Phobius"/>
    </source>
</evidence>
<evidence type="ECO:0000256" key="3">
    <source>
        <dbReference type="ARBA" id="ARBA00022723"/>
    </source>
</evidence>
<dbReference type="Pfam" id="PF00067">
    <property type="entry name" value="p450"/>
    <property type="match status" value="1"/>
</dbReference>
<dbReference type="CDD" id="cd11065">
    <property type="entry name" value="CYP64-like"/>
    <property type="match status" value="1"/>
</dbReference>
<sequence length="553" mass="62914">MDSSSRRLRLHHFEEKFKAYSRSGIKILNMLWYLTFALFAVVLYLSLGLKSQWPDGPRGIPLIGVLPDKKLTLNQQLTNLVPRYGDFFSFNMGRSKVVVLSSPTAIDDLIIKRGQNYSSRPSSSAQAKIIAEGRLIQMEYGDEFRKHRKVIHSLLGMQNSKIFLPYQEYESRQTLKNLLQNPNAFYTEVARYSASVTFSLLLGARFASSNTQIPEAIRHIALDMFEKMRPGHWLADWIPVLNYLPDSLAPWRADARKTFDNLIGFWSVFYDSITDRMKTGDAPDCFLKRFLESPEINSFSEVDRRVILSELLAAGSETTATTLQWFFKAAVLYPDFIKSAQEELDRVVGPDRLPQWEDRSKLPYIAATVEEIHRWASVTPLAFFHATSESDSYRGKTIPARTTVIYNPSAIHHSSEYFRDHERFVPERFLSEKDPRSLPHYAYAPIHYGFGAGRRECPGKHVADASLFIVISRLLWAFNIDLGAHPPPSDDVSGGVPIFRPVAFACNITPRSKKVADMILAEAAAQDAALRVEDAAQYEQRIMRFVEEQKVGA</sequence>
<feature type="binding site" description="axial binding residue" evidence="7">
    <location>
        <position position="457"/>
    </location>
    <ligand>
        <name>heme</name>
        <dbReference type="ChEBI" id="CHEBI:30413"/>
    </ligand>
    <ligandPart>
        <name>Fe</name>
        <dbReference type="ChEBI" id="CHEBI:18248"/>
    </ligandPart>
</feature>
<keyword evidence="3 7" id="KW-0479">Metal-binding</keyword>
<organism evidence="10 11">
    <name type="scientific">Cladophialophora immunda</name>
    <dbReference type="NCBI Taxonomy" id="569365"/>
    <lineage>
        <taxon>Eukaryota</taxon>
        <taxon>Fungi</taxon>
        <taxon>Dikarya</taxon>
        <taxon>Ascomycota</taxon>
        <taxon>Pezizomycotina</taxon>
        <taxon>Eurotiomycetes</taxon>
        <taxon>Chaetothyriomycetidae</taxon>
        <taxon>Chaetothyriales</taxon>
        <taxon>Herpotrichiellaceae</taxon>
        <taxon>Cladophialophora</taxon>
    </lineage>
</organism>
<dbReference type="InterPro" id="IPR001128">
    <property type="entry name" value="Cyt_P450"/>
</dbReference>
<protein>
    <recommendedName>
        <fullName evidence="12">Cytochrome P450</fullName>
    </recommendedName>
</protein>
<evidence type="ECO:0000313" key="10">
    <source>
        <dbReference type="EMBL" id="KIW30496.1"/>
    </source>
</evidence>
<dbReference type="STRING" id="569365.A0A0D1ZR72"/>
<dbReference type="PANTHER" id="PTHR46300">
    <property type="entry name" value="P450, PUTATIVE (EUROFUNG)-RELATED-RELATED"/>
    <property type="match status" value="1"/>
</dbReference>
<keyword evidence="7 8" id="KW-0349">Heme</keyword>
<dbReference type="PRINTS" id="PR00463">
    <property type="entry name" value="EP450I"/>
</dbReference>
<dbReference type="HOGENOM" id="CLU_001570_2_3_1"/>
<dbReference type="Gene3D" id="1.10.630.10">
    <property type="entry name" value="Cytochrome P450"/>
    <property type="match status" value="1"/>
</dbReference>
<dbReference type="Proteomes" id="UP000054466">
    <property type="component" value="Unassembled WGS sequence"/>
</dbReference>
<dbReference type="PROSITE" id="PS00086">
    <property type="entry name" value="CYTOCHROME_P450"/>
    <property type="match status" value="1"/>
</dbReference>
<dbReference type="PRINTS" id="PR00385">
    <property type="entry name" value="P450"/>
</dbReference>
<gene>
    <name evidence="10" type="ORF">PV07_06238</name>
</gene>
<accession>A0A0D1ZR72</accession>
<dbReference type="EMBL" id="KN847042">
    <property type="protein sequence ID" value="KIW30496.1"/>
    <property type="molecule type" value="Genomic_DNA"/>
</dbReference>